<name>A0A2M9XXM1_9LEPT</name>
<dbReference type="GO" id="GO:0008168">
    <property type="term" value="F:methyltransferase activity"/>
    <property type="evidence" value="ECO:0007669"/>
    <property type="project" value="UniProtKB-KW"/>
</dbReference>
<dbReference type="GO" id="GO:0006364">
    <property type="term" value="P:rRNA processing"/>
    <property type="evidence" value="ECO:0007669"/>
    <property type="project" value="UniProtKB-KW"/>
</dbReference>
<reference evidence="7" key="1">
    <citation type="journal article" date="2019" name="PLoS Negl. Trop. Dis.">
        <title>Revisiting the worldwide diversity of Leptospira species in the environment.</title>
        <authorList>
            <person name="Vincent A.T."/>
            <person name="Schiettekatte O."/>
            <person name="Bourhy P."/>
            <person name="Veyrier F.J."/>
            <person name="Picardeau M."/>
        </authorList>
    </citation>
    <scope>NUCLEOTIDE SEQUENCE [LARGE SCALE GENOMIC DNA]</scope>
    <source>
        <strain evidence="7">201800277</strain>
    </source>
</reference>
<keyword evidence="1" id="KW-0963">Cytoplasm</keyword>
<dbReference type="SUPFAM" id="SSF53790">
    <property type="entry name" value="Tetrapyrrole methylase"/>
    <property type="match status" value="1"/>
</dbReference>
<comment type="caution">
    <text evidence="7">The sequence shown here is derived from an EMBL/GenBank/DDBJ whole genome shotgun (WGS) entry which is preliminary data.</text>
</comment>
<dbReference type="AlphaFoldDB" id="A0A2M9XXM1"/>
<dbReference type="InterPro" id="IPR000878">
    <property type="entry name" value="4pyrrol_Mease"/>
</dbReference>
<proteinExistence type="predicted"/>
<evidence type="ECO:0000259" key="6">
    <source>
        <dbReference type="Pfam" id="PF00590"/>
    </source>
</evidence>
<dbReference type="InterPro" id="IPR008189">
    <property type="entry name" value="rRNA_ssu_MeTfrase_I"/>
</dbReference>
<organism evidence="7 8">
    <name type="scientific">Leptospira brenneri</name>
    <dbReference type="NCBI Taxonomy" id="2023182"/>
    <lineage>
        <taxon>Bacteria</taxon>
        <taxon>Pseudomonadati</taxon>
        <taxon>Spirochaetota</taxon>
        <taxon>Spirochaetia</taxon>
        <taxon>Leptospirales</taxon>
        <taxon>Leptospiraceae</taxon>
        <taxon>Leptospira</taxon>
    </lineage>
</organism>
<evidence type="ECO:0000313" key="8">
    <source>
        <dbReference type="Proteomes" id="UP000297891"/>
    </source>
</evidence>
<gene>
    <name evidence="7" type="ORF">EHQ30_12890</name>
</gene>
<dbReference type="Gene3D" id="3.40.1010.10">
    <property type="entry name" value="Cobalt-precorrin-4 Transmethylase, Domain 1"/>
    <property type="match status" value="1"/>
</dbReference>
<keyword evidence="8" id="KW-1185">Reference proteome</keyword>
<keyword evidence="2" id="KW-0698">rRNA processing</keyword>
<keyword evidence="5" id="KW-0949">S-adenosyl-L-methionine</keyword>
<dbReference type="Proteomes" id="UP000297891">
    <property type="component" value="Unassembled WGS sequence"/>
</dbReference>
<evidence type="ECO:0000256" key="3">
    <source>
        <dbReference type="ARBA" id="ARBA00022603"/>
    </source>
</evidence>
<evidence type="ECO:0000256" key="4">
    <source>
        <dbReference type="ARBA" id="ARBA00022679"/>
    </source>
</evidence>
<dbReference type="EMBL" id="RQFP01000009">
    <property type="protein sequence ID" value="TGK92739.1"/>
    <property type="molecule type" value="Genomic_DNA"/>
</dbReference>
<keyword evidence="3 7" id="KW-0489">Methyltransferase</keyword>
<evidence type="ECO:0000313" key="7">
    <source>
        <dbReference type="EMBL" id="TGK92739.1"/>
    </source>
</evidence>
<evidence type="ECO:0000256" key="5">
    <source>
        <dbReference type="ARBA" id="ARBA00022691"/>
    </source>
</evidence>
<evidence type="ECO:0000256" key="1">
    <source>
        <dbReference type="ARBA" id="ARBA00022490"/>
    </source>
</evidence>
<feature type="domain" description="Tetrapyrrole methylase" evidence="6">
    <location>
        <begin position="3"/>
        <end position="203"/>
    </location>
</feature>
<accession>A0A2M9XXM1</accession>
<dbReference type="OrthoDB" id="306865at2"/>
<dbReference type="InterPro" id="IPR014776">
    <property type="entry name" value="4pyrrole_Mease_sub2"/>
</dbReference>
<keyword evidence="4 7" id="KW-0808">Transferase</keyword>
<dbReference type="PIRSF" id="PIRSF005917">
    <property type="entry name" value="MTase_YraL"/>
    <property type="match status" value="1"/>
</dbReference>
<dbReference type="GO" id="GO:0032259">
    <property type="term" value="P:methylation"/>
    <property type="evidence" value="ECO:0007669"/>
    <property type="project" value="UniProtKB-KW"/>
</dbReference>
<dbReference type="PANTHER" id="PTHR46111:SF1">
    <property type="entry name" value="RIBOSOMAL RNA SMALL SUBUNIT METHYLTRANSFERASE I"/>
    <property type="match status" value="1"/>
</dbReference>
<dbReference type="PANTHER" id="PTHR46111">
    <property type="entry name" value="RIBOSOMAL RNA SMALL SUBUNIT METHYLTRANSFERASE I"/>
    <property type="match status" value="1"/>
</dbReference>
<sequence length="228" mass="25596">MNRLYLVSNSIGNDEDIPPRTKTLLEEADWILGEEQRTTSTLLKRLGITKPFDLLNEHTSRKEMDEIGMKLATTKRTCLISDSGSPGLEDPGKWLVPLAWEMGVDVRSAPGPTALIAALTSSGFATSPFLFLGFLPREEKERERTLKQYIGLGITIAFYETPYRAKHCLETLAKILPGDRQIFLALGISMANETSFRGTAKEIQKKFPQGLKLPPVFVIEEKKERTKR</sequence>
<dbReference type="RefSeq" id="WP_100792069.1">
    <property type="nucleotide sequence ID" value="NZ_NPDQ01000009.1"/>
</dbReference>
<dbReference type="InterPro" id="IPR014777">
    <property type="entry name" value="4pyrrole_Mease_sub1"/>
</dbReference>
<dbReference type="Gene3D" id="3.30.950.10">
    <property type="entry name" value="Methyltransferase, Cobalt-precorrin-4 Transmethylase, Domain 2"/>
    <property type="match status" value="1"/>
</dbReference>
<evidence type="ECO:0000256" key="2">
    <source>
        <dbReference type="ARBA" id="ARBA00022552"/>
    </source>
</evidence>
<dbReference type="InterPro" id="IPR035996">
    <property type="entry name" value="4pyrrol_Methylase_sf"/>
</dbReference>
<protein>
    <submittedName>
        <fullName evidence="7">Methyltransferase</fullName>
    </submittedName>
</protein>
<dbReference type="Pfam" id="PF00590">
    <property type="entry name" value="TP_methylase"/>
    <property type="match status" value="1"/>
</dbReference>